<keyword evidence="3" id="KW-1185">Reference proteome</keyword>
<dbReference type="InterPro" id="IPR003961">
    <property type="entry name" value="FN3_dom"/>
</dbReference>
<name>A0A3M7QN56_BRAPC</name>
<protein>
    <recommendedName>
        <fullName evidence="4">Fibronectin type-III domain-containing protein</fullName>
    </recommendedName>
</protein>
<dbReference type="InterPro" id="IPR036116">
    <property type="entry name" value="FN3_sf"/>
</dbReference>
<dbReference type="InterPro" id="IPR013783">
    <property type="entry name" value="Ig-like_fold"/>
</dbReference>
<feature type="coiled-coil region" evidence="1">
    <location>
        <begin position="23"/>
        <end position="50"/>
    </location>
</feature>
<evidence type="ECO:0000313" key="3">
    <source>
        <dbReference type="Proteomes" id="UP000276133"/>
    </source>
</evidence>
<organism evidence="2 3">
    <name type="scientific">Brachionus plicatilis</name>
    <name type="common">Marine rotifer</name>
    <name type="synonym">Brachionus muelleri</name>
    <dbReference type="NCBI Taxonomy" id="10195"/>
    <lineage>
        <taxon>Eukaryota</taxon>
        <taxon>Metazoa</taxon>
        <taxon>Spiralia</taxon>
        <taxon>Gnathifera</taxon>
        <taxon>Rotifera</taxon>
        <taxon>Eurotatoria</taxon>
        <taxon>Monogononta</taxon>
        <taxon>Pseudotrocha</taxon>
        <taxon>Ploima</taxon>
        <taxon>Brachionidae</taxon>
        <taxon>Brachionus</taxon>
    </lineage>
</organism>
<dbReference type="CDD" id="cd00063">
    <property type="entry name" value="FN3"/>
    <property type="match status" value="1"/>
</dbReference>
<dbReference type="SUPFAM" id="SSF49265">
    <property type="entry name" value="Fibronectin type III"/>
    <property type="match status" value="1"/>
</dbReference>
<dbReference type="AlphaFoldDB" id="A0A3M7QN56"/>
<dbReference type="Proteomes" id="UP000276133">
    <property type="component" value="Unassembled WGS sequence"/>
</dbReference>
<reference evidence="2 3" key="1">
    <citation type="journal article" date="2018" name="Sci. Rep.">
        <title>Genomic signatures of local adaptation to the degree of environmental predictability in rotifers.</title>
        <authorList>
            <person name="Franch-Gras L."/>
            <person name="Hahn C."/>
            <person name="Garcia-Roger E.M."/>
            <person name="Carmona M.J."/>
            <person name="Serra M."/>
            <person name="Gomez A."/>
        </authorList>
    </citation>
    <scope>NUCLEOTIDE SEQUENCE [LARGE SCALE GENOMIC DNA]</scope>
    <source>
        <strain evidence="2">HYR1</strain>
    </source>
</reference>
<gene>
    <name evidence="2" type="ORF">BpHYR1_046113</name>
</gene>
<evidence type="ECO:0008006" key="4">
    <source>
        <dbReference type="Google" id="ProtNLM"/>
    </source>
</evidence>
<evidence type="ECO:0000256" key="1">
    <source>
        <dbReference type="SAM" id="Coils"/>
    </source>
</evidence>
<comment type="caution">
    <text evidence="2">The sequence shown here is derived from an EMBL/GenBank/DDBJ whole genome shotgun (WGS) entry which is preliminary data.</text>
</comment>
<accession>A0A3M7QN56</accession>
<proteinExistence type="predicted"/>
<dbReference type="Gene3D" id="2.60.40.10">
    <property type="entry name" value="Immunoglobulins"/>
    <property type="match status" value="1"/>
</dbReference>
<evidence type="ECO:0000313" key="2">
    <source>
        <dbReference type="EMBL" id="RNA12514.1"/>
    </source>
</evidence>
<dbReference type="OrthoDB" id="10175542at2759"/>
<dbReference type="EMBL" id="REGN01005671">
    <property type="protein sequence ID" value="RNA12514.1"/>
    <property type="molecule type" value="Genomic_DNA"/>
</dbReference>
<sequence length="265" mass="31435">MGLEISSNCSDRLQEDRRWEYWRKAEMEREIEERRKQEELERELEEMERKQPIFLKVGSIRSECLENSFLLNTFDPIVVENTINIFMKISTNESNAYEYTIQCFDKLVITAQTNLSENQFNFMIDNSSTISYKNYVLDKLEPLSLYNLTIGYKIKNNDKIFNVSVIESYTCFGTPGDPQNLMANRGKNTLEVSWNRPITINAPDICYYLIEKRFLDQSEGREYEEIKTSFSIIDDLNKNFEVRVSTFNDYKCYKERYPAAENRIN</sequence>
<keyword evidence="1" id="KW-0175">Coiled coil</keyword>